<dbReference type="PANTHER" id="PTHR33055">
    <property type="entry name" value="TRANSPOSASE FOR INSERTION SEQUENCE ELEMENT IS1111A"/>
    <property type="match status" value="1"/>
</dbReference>
<dbReference type="PANTHER" id="PTHR33055:SF3">
    <property type="entry name" value="PUTATIVE TRANSPOSASE FOR IS117-RELATED"/>
    <property type="match status" value="1"/>
</dbReference>
<evidence type="ECO:0000313" key="3">
    <source>
        <dbReference type="EMBL" id="MDY7232114.1"/>
    </source>
</evidence>
<gene>
    <name evidence="3" type="ORF">SYV04_37345</name>
</gene>
<evidence type="ECO:0000256" key="1">
    <source>
        <dbReference type="SAM" id="MobiDB-lite"/>
    </source>
</evidence>
<sequence length="158" mass="17731">MDFIGIDVHKRESQVCILAAGGEVVEKRIRTERERFAELLEGRPSARIFIEASTESEWVARCLAKLGHEVVVADPNFAPMYATRSRRVKTDKRDARTLAEACKLGAYKPAHRTSDARRHLRAHPGHRADPLALSRRGRRTLTSKSVLGGPDLDPIRRA</sequence>
<organism evidence="3 4">
    <name type="scientific">Hyalangium rubrum</name>
    <dbReference type="NCBI Taxonomy" id="3103134"/>
    <lineage>
        <taxon>Bacteria</taxon>
        <taxon>Pseudomonadati</taxon>
        <taxon>Myxococcota</taxon>
        <taxon>Myxococcia</taxon>
        <taxon>Myxococcales</taxon>
        <taxon>Cystobacterineae</taxon>
        <taxon>Archangiaceae</taxon>
        <taxon>Hyalangium</taxon>
    </lineage>
</organism>
<name>A0ABU5HF69_9BACT</name>
<dbReference type="EMBL" id="JAXIVS010000018">
    <property type="protein sequence ID" value="MDY7232114.1"/>
    <property type="molecule type" value="Genomic_DNA"/>
</dbReference>
<proteinExistence type="predicted"/>
<keyword evidence="4" id="KW-1185">Reference proteome</keyword>
<feature type="domain" description="Transposase IS110-like N-terminal" evidence="2">
    <location>
        <begin position="4"/>
        <end position="132"/>
    </location>
</feature>
<dbReference type="Pfam" id="PF01548">
    <property type="entry name" value="DEDD_Tnp_IS110"/>
    <property type="match status" value="1"/>
</dbReference>
<dbReference type="RefSeq" id="WP_321550829.1">
    <property type="nucleotide sequence ID" value="NZ_JAXIVS010000018.1"/>
</dbReference>
<accession>A0ABU5HF69</accession>
<protein>
    <submittedName>
        <fullName evidence="3">Transposase</fullName>
    </submittedName>
</protein>
<feature type="region of interest" description="Disordered" evidence="1">
    <location>
        <begin position="110"/>
        <end position="158"/>
    </location>
</feature>
<dbReference type="InterPro" id="IPR002525">
    <property type="entry name" value="Transp_IS110-like_N"/>
</dbReference>
<dbReference type="InterPro" id="IPR047650">
    <property type="entry name" value="Transpos_IS110"/>
</dbReference>
<evidence type="ECO:0000313" key="4">
    <source>
        <dbReference type="Proteomes" id="UP001291309"/>
    </source>
</evidence>
<reference evidence="3 4" key="1">
    <citation type="submission" date="2023-12" db="EMBL/GenBank/DDBJ databases">
        <title>the genome sequence of Hyalangium sp. s54d21.</title>
        <authorList>
            <person name="Zhang X."/>
        </authorList>
    </citation>
    <scope>NUCLEOTIDE SEQUENCE [LARGE SCALE GENOMIC DNA]</scope>
    <source>
        <strain evidence="4">s54d21</strain>
    </source>
</reference>
<comment type="caution">
    <text evidence="3">The sequence shown here is derived from an EMBL/GenBank/DDBJ whole genome shotgun (WGS) entry which is preliminary data.</text>
</comment>
<evidence type="ECO:0000259" key="2">
    <source>
        <dbReference type="Pfam" id="PF01548"/>
    </source>
</evidence>
<dbReference type="Proteomes" id="UP001291309">
    <property type="component" value="Unassembled WGS sequence"/>
</dbReference>